<protein>
    <submittedName>
        <fullName evidence="9">Sugar transferase</fullName>
    </submittedName>
</protein>
<evidence type="ECO:0000313" key="9">
    <source>
        <dbReference type="EMBL" id="MBT0769673.1"/>
    </source>
</evidence>
<evidence type="ECO:0000256" key="5">
    <source>
        <dbReference type="ARBA" id="ARBA00022989"/>
    </source>
</evidence>
<dbReference type="InterPro" id="IPR017475">
    <property type="entry name" value="EPS_sugar_tfrase"/>
</dbReference>
<evidence type="ECO:0000256" key="1">
    <source>
        <dbReference type="ARBA" id="ARBA00004141"/>
    </source>
</evidence>
<proteinExistence type="inferred from homology"/>
<evidence type="ECO:0000256" key="2">
    <source>
        <dbReference type="ARBA" id="ARBA00006464"/>
    </source>
</evidence>
<feature type="transmembrane region" description="Helical" evidence="7">
    <location>
        <begin position="166"/>
        <end position="186"/>
    </location>
</feature>
<keyword evidence="4 7" id="KW-0812">Transmembrane</keyword>
<sequence>MSVSEASGADLSIDQLIDRNPIVSPRSSIPDALPRTGAAPDGELPFDELLVPTARTSFRISRRLERPRALLARYSRYARYCDLTVGTLAAALAVRVRFGTVPDVYLLLLVLLPLTWGTLAWLHRTYERRYIGAGPDEFQRLARAGITLFTTVAAVAYCLNGVFPRTVALICVPFVVLGSMSCRWALRRGLHRARVLGRGLHRTVVVGRSDAAVALIDQLRHTENSLHHAIVPVGVCLPAGEVSPSHVHEVPVVGTPADVLAAVRLTDADAVAVVSQPDLSGHTLRRLSWALEERGVELLVSPGIVEVAGPRLSIRPLAGMSLLHLERPVLKGTRRALKVAFDYGATLLLLTVLGPLMLGLALAVRLTSRGPALFRQTRVGTDGREFTVYKFRSMVVDAEQRLATLAEADEGNGVLFKIRNDPRITRIGRVLRKYSLDELPQLLNVLRGNMSLVGPRPPLPSEVAGYSRTEIRRLRVRPGMTGLWQVSGRSDLTWEESLRLDLRYVDNWSLALDLSILWRTVRAVTHGSGAY</sequence>
<dbReference type="GO" id="GO:0016740">
    <property type="term" value="F:transferase activity"/>
    <property type="evidence" value="ECO:0007669"/>
    <property type="project" value="UniProtKB-KW"/>
</dbReference>
<evidence type="ECO:0000256" key="4">
    <source>
        <dbReference type="ARBA" id="ARBA00022692"/>
    </source>
</evidence>
<keyword evidence="5 7" id="KW-1133">Transmembrane helix</keyword>
<comment type="caution">
    <text evidence="9">The sequence shown here is derived from an EMBL/GenBank/DDBJ whole genome shotgun (WGS) entry which is preliminary data.</text>
</comment>
<evidence type="ECO:0000256" key="7">
    <source>
        <dbReference type="SAM" id="Phobius"/>
    </source>
</evidence>
<evidence type="ECO:0000256" key="6">
    <source>
        <dbReference type="ARBA" id="ARBA00023136"/>
    </source>
</evidence>
<organism evidence="9 10">
    <name type="scientific">Kineosporia corallincola</name>
    <dbReference type="NCBI Taxonomy" id="2835133"/>
    <lineage>
        <taxon>Bacteria</taxon>
        <taxon>Bacillati</taxon>
        <taxon>Actinomycetota</taxon>
        <taxon>Actinomycetes</taxon>
        <taxon>Kineosporiales</taxon>
        <taxon>Kineosporiaceae</taxon>
        <taxon>Kineosporia</taxon>
    </lineage>
</organism>
<accession>A0ABS5TFP9</accession>
<evidence type="ECO:0000259" key="8">
    <source>
        <dbReference type="Pfam" id="PF02397"/>
    </source>
</evidence>
<keyword evidence="10" id="KW-1185">Reference proteome</keyword>
<dbReference type="Proteomes" id="UP001197247">
    <property type="component" value="Unassembled WGS sequence"/>
</dbReference>
<dbReference type="PANTHER" id="PTHR30576">
    <property type="entry name" value="COLANIC BIOSYNTHESIS UDP-GLUCOSE LIPID CARRIER TRANSFERASE"/>
    <property type="match status" value="1"/>
</dbReference>
<comment type="subcellular location">
    <subcellularLocation>
        <location evidence="1">Membrane</location>
        <topology evidence="1">Multi-pass membrane protein</topology>
    </subcellularLocation>
</comment>
<keyword evidence="3 9" id="KW-0808">Transferase</keyword>
<evidence type="ECO:0000256" key="3">
    <source>
        <dbReference type="ARBA" id="ARBA00022679"/>
    </source>
</evidence>
<feature type="domain" description="Bacterial sugar transferase" evidence="8">
    <location>
        <begin position="338"/>
        <end position="525"/>
    </location>
</feature>
<dbReference type="NCBIfam" id="TIGR03025">
    <property type="entry name" value="EPS_sugtrans"/>
    <property type="match status" value="1"/>
</dbReference>
<keyword evidence="6 7" id="KW-0472">Membrane</keyword>
<feature type="transmembrane region" description="Helical" evidence="7">
    <location>
        <begin position="104"/>
        <end position="122"/>
    </location>
</feature>
<feature type="transmembrane region" description="Helical" evidence="7">
    <location>
        <begin position="142"/>
        <end position="160"/>
    </location>
</feature>
<dbReference type="PANTHER" id="PTHR30576:SF10">
    <property type="entry name" value="SLL5057 PROTEIN"/>
    <property type="match status" value="1"/>
</dbReference>
<gene>
    <name evidence="9" type="ORF">KIH74_12115</name>
</gene>
<name>A0ABS5TFP9_9ACTN</name>
<dbReference type="EMBL" id="JAHBAY010000004">
    <property type="protein sequence ID" value="MBT0769673.1"/>
    <property type="molecule type" value="Genomic_DNA"/>
</dbReference>
<dbReference type="RefSeq" id="WP_214155969.1">
    <property type="nucleotide sequence ID" value="NZ_JAHBAY010000004.1"/>
</dbReference>
<feature type="transmembrane region" description="Helical" evidence="7">
    <location>
        <begin position="340"/>
        <end position="364"/>
    </location>
</feature>
<reference evidence="9 10" key="1">
    <citation type="submission" date="2021-05" db="EMBL/GenBank/DDBJ databases">
        <title>Kineosporia and Streptomyces sp. nov. two new marine actinobacteria isolated from Coral.</title>
        <authorList>
            <person name="Buangrab K."/>
            <person name="Sutthacheep M."/>
            <person name="Yeemin T."/>
            <person name="Harunari E."/>
            <person name="Igarashi Y."/>
            <person name="Kanchanasin P."/>
            <person name="Tanasupawat S."/>
            <person name="Phongsopitanun W."/>
        </authorList>
    </citation>
    <scope>NUCLEOTIDE SEQUENCE [LARGE SCALE GENOMIC DNA]</scope>
    <source>
        <strain evidence="9 10">J2-2</strain>
    </source>
</reference>
<dbReference type="Gene3D" id="3.40.50.720">
    <property type="entry name" value="NAD(P)-binding Rossmann-like Domain"/>
    <property type="match status" value="1"/>
</dbReference>
<dbReference type="Pfam" id="PF02397">
    <property type="entry name" value="Bac_transf"/>
    <property type="match status" value="1"/>
</dbReference>
<comment type="similarity">
    <text evidence="2">Belongs to the bacterial sugar transferase family.</text>
</comment>
<dbReference type="InterPro" id="IPR003362">
    <property type="entry name" value="Bact_transf"/>
</dbReference>
<evidence type="ECO:0000313" key="10">
    <source>
        <dbReference type="Proteomes" id="UP001197247"/>
    </source>
</evidence>